<sequence length="62" mass="7033">MLMQIKLFAIPVADSGIAQQEMNDFLKAHKILEIEQQLTSNDNGSCWCFCVRYLDQAVKVVS</sequence>
<proteinExistence type="predicted"/>
<dbReference type="Proteomes" id="UP000008701">
    <property type="component" value="Chromosome"/>
</dbReference>
<dbReference type="STRING" id="290317.Cpha266_0901"/>
<dbReference type="KEGG" id="cph:Cpha266_0901"/>
<dbReference type="AlphaFoldDB" id="A1BEX2"/>
<accession>A1BEX2</accession>
<evidence type="ECO:0000313" key="1">
    <source>
        <dbReference type="EMBL" id="ABL64949.1"/>
    </source>
</evidence>
<dbReference type="eggNOG" id="COG0514">
    <property type="taxonomic scope" value="Bacteria"/>
</dbReference>
<dbReference type="EMBL" id="CP000492">
    <property type="protein sequence ID" value="ABL64949.1"/>
    <property type="molecule type" value="Genomic_DNA"/>
</dbReference>
<keyword evidence="2" id="KW-1185">Reference proteome</keyword>
<protein>
    <submittedName>
        <fullName evidence="1">HRDC protein</fullName>
    </submittedName>
</protein>
<gene>
    <name evidence="1" type="ordered locus">Cpha266_0901</name>
</gene>
<dbReference type="HOGENOM" id="CLU_2895812_0_0_10"/>
<organism evidence="1 2">
    <name type="scientific">Chlorobium phaeobacteroides (strain DSM 266 / SMG 266 / 2430)</name>
    <dbReference type="NCBI Taxonomy" id="290317"/>
    <lineage>
        <taxon>Bacteria</taxon>
        <taxon>Pseudomonadati</taxon>
        <taxon>Chlorobiota</taxon>
        <taxon>Chlorobiia</taxon>
        <taxon>Chlorobiales</taxon>
        <taxon>Chlorobiaceae</taxon>
        <taxon>Chlorobium/Pelodictyon group</taxon>
        <taxon>Chlorobium</taxon>
    </lineage>
</organism>
<evidence type="ECO:0000313" key="2">
    <source>
        <dbReference type="Proteomes" id="UP000008701"/>
    </source>
</evidence>
<reference evidence="1 2" key="1">
    <citation type="submission" date="2006-12" db="EMBL/GenBank/DDBJ databases">
        <title>Complete sequence of Chlorobium phaeobacteroides DSM 266.</title>
        <authorList>
            <consortium name="US DOE Joint Genome Institute"/>
            <person name="Copeland A."/>
            <person name="Lucas S."/>
            <person name="Lapidus A."/>
            <person name="Barry K."/>
            <person name="Detter J.C."/>
            <person name="Glavina del Rio T."/>
            <person name="Hammon N."/>
            <person name="Israni S."/>
            <person name="Pitluck S."/>
            <person name="Goltsman E."/>
            <person name="Schmutz J."/>
            <person name="Larimer F."/>
            <person name="Land M."/>
            <person name="Hauser L."/>
            <person name="Mikhailova N."/>
            <person name="Li T."/>
            <person name="Overmann J."/>
            <person name="Bryant D.A."/>
            <person name="Richardson P."/>
        </authorList>
    </citation>
    <scope>NUCLEOTIDE SEQUENCE [LARGE SCALE GENOMIC DNA]</scope>
    <source>
        <strain evidence="1 2">DSM 266</strain>
    </source>
</reference>
<name>A1BEX2_CHLPD</name>